<name>A0A0R2PRF3_9GAMM</name>
<evidence type="ECO:0000313" key="2">
    <source>
        <dbReference type="Proteomes" id="UP000050874"/>
    </source>
</evidence>
<dbReference type="AlphaFoldDB" id="A0A0R2PRF3"/>
<evidence type="ECO:0000313" key="1">
    <source>
        <dbReference type="EMBL" id="KRO40696.1"/>
    </source>
</evidence>
<proteinExistence type="predicted"/>
<organism evidence="1 2">
    <name type="scientific">SAR86 cluster bacterium BACL1 MAG-120920-bin57</name>
    <dbReference type="NCBI Taxonomy" id="1655571"/>
    <lineage>
        <taxon>Bacteria</taxon>
        <taxon>Pseudomonadati</taxon>
        <taxon>Pseudomonadota</taxon>
        <taxon>Gammaproteobacteria</taxon>
        <taxon>SAR86 cluster</taxon>
    </lineage>
</organism>
<dbReference type="SUPFAM" id="SSF54637">
    <property type="entry name" value="Thioesterase/thiol ester dehydrase-isomerase"/>
    <property type="match status" value="1"/>
</dbReference>
<sequence>MNNLFPYVGKEVIVTQDMCDFNGHMNVNHIKAVFEQGWEFTSEDFGFNDEYLQSGFSSFTLEDNYRFQKEFLLGDKIFPAFRLWNVNTKLFHMIGALFDKDGTICAMYETVEGHIDMSKRRMSPMDPERLERVLAIKKAHDAKGPVPYDVRLHIRDL</sequence>
<dbReference type="Pfam" id="PF13279">
    <property type="entry name" value="4HBT_2"/>
    <property type="match status" value="1"/>
</dbReference>
<evidence type="ECO:0008006" key="3">
    <source>
        <dbReference type="Google" id="ProtNLM"/>
    </source>
</evidence>
<accession>A0A0R2PRF3</accession>
<reference evidence="2" key="1">
    <citation type="submission" date="2015-10" db="EMBL/GenBank/DDBJ databases">
        <title>Metagenome-Assembled Genomes uncover a global brackish microbiome.</title>
        <authorList>
            <person name="Hugerth L.W."/>
            <person name="Larsson J."/>
            <person name="Alneberg J."/>
            <person name="Lindh M.V."/>
            <person name="Legrand C."/>
            <person name="Pinhassi J."/>
            <person name="Andersson A."/>
        </authorList>
    </citation>
    <scope>NUCLEOTIDE SEQUENCE [LARGE SCALE GENOMIC DNA]</scope>
</reference>
<comment type="caution">
    <text evidence="1">The sequence shown here is derived from an EMBL/GenBank/DDBJ whole genome shotgun (WGS) entry which is preliminary data.</text>
</comment>
<protein>
    <recommendedName>
        <fullName evidence="3">Thioesterase</fullName>
    </recommendedName>
</protein>
<dbReference type="Proteomes" id="UP000050874">
    <property type="component" value="Unassembled WGS sequence"/>
</dbReference>
<dbReference type="InterPro" id="IPR029069">
    <property type="entry name" value="HotDog_dom_sf"/>
</dbReference>
<dbReference type="Gene3D" id="3.10.129.10">
    <property type="entry name" value="Hotdog Thioesterase"/>
    <property type="match status" value="1"/>
</dbReference>
<dbReference type="EMBL" id="LIAV01000074">
    <property type="protein sequence ID" value="KRO40696.1"/>
    <property type="molecule type" value="Genomic_DNA"/>
</dbReference>
<gene>
    <name evidence="1" type="ORF">ABR63_00590</name>
</gene>